<sequence length="323" mass="35023">MCHFARAVACLFVLLFVGAGTPRAQGLPEGSDILKPFLPIGIGALTTNDWVIDGSDRWRTGGLSVSTLWGPAWTGELPTRPFALAEFRLRADAISPEEVTAPMPAGTTDRRYAGVLSAGAHTHFRMQAWEIAAGADMIWTGQQTNIGAIHSFLHDTFGGAELVTRASEIPDGFHPTAVLEVGRTLAFSDRRVRLRPFVEAQAGLETFTRLGADLTLATKGMEPMLVRDNGTGHRYAAVPGDPGVSLTMGFDVAKVTESDLLPASLGYTLTPLRSRARVGLLFQENLPLIRNGSLFLGLTWHSKEFETQRESQMTTTMAFGYSF</sequence>
<dbReference type="RefSeq" id="WP_161863738.1">
    <property type="nucleotide sequence ID" value="NZ_CP046620.1"/>
</dbReference>
<evidence type="ECO:0000313" key="2">
    <source>
        <dbReference type="EMBL" id="QHQ37197.1"/>
    </source>
</evidence>
<reference evidence="2 3" key="1">
    <citation type="submission" date="2019-12" db="EMBL/GenBank/DDBJ databases">
        <title>Complete genome sequence of Algicella marina strain 9Alg 56(T) isolated from the red alga Tichocarpus crinitus.</title>
        <authorList>
            <person name="Kim S.-G."/>
            <person name="Nedashkovskaya O.I."/>
        </authorList>
    </citation>
    <scope>NUCLEOTIDE SEQUENCE [LARGE SCALE GENOMIC DNA]</scope>
    <source>
        <strain evidence="2 3">9Alg 56</strain>
    </source>
</reference>
<dbReference type="EMBL" id="CP046620">
    <property type="protein sequence ID" value="QHQ37197.1"/>
    <property type="molecule type" value="Genomic_DNA"/>
</dbReference>
<feature type="signal peptide" evidence="1">
    <location>
        <begin position="1"/>
        <end position="24"/>
    </location>
</feature>
<gene>
    <name evidence="2" type="ORF">GO499_19410</name>
</gene>
<dbReference type="Gene3D" id="2.40.128.140">
    <property type="entry name" value="Outer membrane protein"/>
    <property type="match status" value="1"/>
</dbReference>
<evidence type="ECO:0000313" key="3">
    <source>
        <dbReference type="Proteomes" id="UP000464495"/>
    </source>
</evidence>
<keyword evidence="1" id="KW-0732">Signal</keyword>
<dbReference type="KEGG" id="amaq:GO499_19410"/>
<dbReference type="InterPro" id="IPR037107">
    <property type="entry name" value="Put_OMP_sf"/>
</dbReference>
<evidence type="ECO:0000256" key="1">
    <source>
        <dbReference type="SAM" id="SignalP"/>
    </source>
</evidence>
<feature type="chain" id="PRO_5026878167" evidence="1">
    <location>
        <begin position="25"/>
        <end position="323"/>
    </location>
</feature>
<dbReference type="Proteomes" id="UP000464495">
    <property type="component" value="Chromosome"/>
</dbReference>
<organism evidence="2 3">
    <name type="scientific">Algicella marina</name>
    <dbReference type="NCBI Taxonomy" id="2683284"/>
    <lineage>
        <taxon>Bacteria</taxon>
        <taxon>Pseudomonadati</taxon>
        <taxon>Pseudomonadota</taxon>
        <taxon>Alphaproteobacteria</taxon>
        <taxon>Rhodobacterales</taxon>
        <taxon>Paracoccaceae</taxon>
        <taxon>Algicella</taxon>
    </lineage>
</organism>
<name>A0A6P1T583_9RHOB</name>
<proteinExistence type="predicted"/>
<protein>
    <submittedName>
        <fullName evidence="2">DUF2219 family protein</fullName>
    </submittedName>
</protein>
<dbReference type="AlphaFoldDB" id="A0A6P1T583"/>
<accession>A0A6P1T583</accession>
<keyword evidence="3" id="KW-1185">Reference proteome</keyword>